<dbReference type="VEuPathDB" id="FungiDB:CJJ09_004492"/>
<dbReference type="InterPro" id="IPR036770">
    <property type="entry name" value="Ankyrin_rpt-contain_sf"/>
</dbReference>
<dbReference type="VEuPathDB" id="FungiDB:CJJ09_004493"/>
<feature type="repeat" description="ANK" evidence="1">
    <location>
        <begin position="95"/>
        <end position="128"/>
    </location>
</feature>
<sequence length="843" mass="96090">MDPWNTSVSQGVIGGMPPLFDYSDPLLSRLLDTKKALQNSVDASNEITENEEDQVPRVSAQFQFLSAVCEGDLITVESVAKDHPEVVHQMYPQDEGVSPLIFAVAFDHQDVAESLLSTHGVDPDAADETPIGYSPLMWAVHLRNLHMVKLLLDYQADPYNAPKGDGKDAVSLVTMEDPTMYEFFRSHNLLNRGLNRESEVYESDPFQHDSTDLDPVTHQIRMQTAGLSLDMDDDDDDVREKELDEEAELSLDTELVQTPPYDYEKLLPEQFIKFTDSDITSLLDYIFGLRTTNTSLQHSTKVPAAIVFQLVRYSHFKVHSKELTEFLFECFVARLRTVTNTKSGVFNMAVAEQNGDKTAALLGAGDIVLLSYWLSAIQFLHFYFAKANLYHDYPAFLQEFVNITQSLIATLSFSINTRLNLLVDDCLLKFTNLVDVSSVLYAKDWNLFKNKPNIKDQPSTYDDILDMLYPPTMKELMKPSPLKYVQVLGALDYVLKIHDVDPLLRLQTYSQVFYYINAIIFNRIMANSKLCSRAKAIQIRLNVSTLEDWLRSHNYSIYKPDKAGGLIDLLKPEEGGHQLKLHNLLDESSNTEGNVPNNKDPHSLAFYYRSLYHIGKSQLMPTIELLQWLQCMSALKDEESLINTINQFDTLNYFQLFKVANKLYRYEVDEEKLPKPLVQYLKRLMNEQGETQISRSLLHYMTQSTFLLKELYIYLNPNYIFGVALPNLNELIVRYGAGLGGVKAFRAKKFQPTLPVTVLDDVDEILTKNRESNVNDTYDYEERSHDDDNEAVAGGNGDENGLDERSGFDSSARSFKGDELFKTVQVPLIVAHRDWGDNEENPW</sequence>
<dbReference type="AlphaFoldDB" id="A0A0L0NYU1"/>
<dbReference type="InterPro" id="IPR037986">
    <property type="entry name" value="Myo5p-like_CBD_DIL"/>
</dbReference>
<dbReference type="CDD" id="cd15473">
    <property type="entry name" value="Myo5p-like_CBD_DIL_ANK"/>
    <property type="match status" value="1"/>
</dbReference>
<dbReference type="VEuPathDB" id="FungiDB:B9J08_004487"/>
<dbReference type="SMART" id="SM00248">
    <property type="entry name" value="ANK"/>
    <property type="match status" value="2"/>
</dbReference>
<feature type="region of interest" description="Disordered" evidence="2">
    <location>
        <begin position="773"/>
        <end position="810"/>
    </location>
</feature>
<dbReference type="VEuPathDB" id="FungiDB:CJI97_004965"/>
<evidence type="ECO:0000313" key="5">
    <source>
        <dbReference type="Proteomes" id="UP000037122"/>
    </source>
</evidence>
<name>A0A0L0NYU1_CANAR</name>
<dbReference type="PANTHER" id="PTHR16027:SF6">
    <property type="entry name" value="DILUTE DOMAIN-CONTAINING PROTEIN"/>
    <property type="match status" value="1"/>
</dbReference>
<dbReference type="VEuPathDB" id="FungiDB:CJJ09_004491"/>
<dbReference type="Gene3D" id="1.25.40.20">
    <property type="entry name" value="Ankyrin repeat-containing domain"/>
    <property type="match status" value="1"/>
</dbReference>
<dbReference type="SUPFAM" id="SSF48403">
    <property type="entry name" value="Ankyrin repeat"/>
    <property type="match status" value="1"/>
</dbReference>
<evidence type="ECO:0000256" key="1">
    <source>
        <dbReference type="PROSITE-ProRule" id="PRU00023"/>
    </source>
</evidence>
<dbReference type="Pfam" id="PF01843">
    <property type="entry name" value="DIL"/>
    <property type="match status" value="1"/>
</dbReference>
<dbReference type="InterPro" id="IPR002710">
    <property type="entry name" value="Dilute_dom"/>
</dbReference>
<reference evidence="5" key="1">
    <citation type="journal article" date="2015" name="BMC Genomics">
        <title>Draft genome of a commonly misdiagnosed multidrug resistant pathogen Candida auris.</title>
        <authorList>
            <person name="Chatterjee S."/>
            <person name="Alampalli S.V."/>
            <person name="Nageshan R.K."/>
            <person name="Chettiar S.T."/>
            <person name="Joshi S."/>
            <person name="Tatu U.S."/>
        </authorList>
    </citation>
    <scope>NUCLEOTIDE SEQUENCE [LARGE SCALE GENOMIC DNA]</scope>
    <source>
        <strain evidence="5">6684</strain>
    </source>
</reference>
<dbReference type="GO" id="GO:0051020">
    <property type="term" value="F:GTPase binding"/>
    <property type="evidence" value="ECO:0007669"/>
    <property type="project" value="TreeGrafter"/>
</dbReference>
<dbReference type="PROSITE" id="PS50088">
    <property type="entry name" value="ANK_REPEAT"/>
    <property type="match status" value="1"/>
</dbReference>
<gene>
    <name evidence="4" type="ORF">QG37_03882</name>
</gene>
<evidence type="ECO:0000313" key="4">
    <source>
        <dbReference type="EMBL" id="KND99337.1"/>
    </source>
</evidence>
<dbReference type="Proteomes" id="UP000037122">
    <property type="component" value="Unassembled WGS sequence"/>
</dbReference>
<evidence type="ECO:0000256" key="2">
    <source>
        <dbReference type="SAM" id="MobiDB-lite"/>
    </source>
</evidence>
<dbReference type="VEuPathDB" id="FungiDB:CJJ07_004068"/>
<dbReference type="VEuPathDB" id="FungiDB:CJI96_0004664"/>
<dbReference type="InterPro" id="IPR002110">
    <property type="entry name" value="Ankyrin_rpt"/>
</dbReference>
<dbReference type="EMBL" id="LGST01000025">
    <property type="protein sequence ID" value="KND99337.1"/>
    <property type="molecule type" value="Genomic_DNA"/>
</dbReference>
<dbReference type="VEuPathDB" id="FungiDB:QG37_03882"/>
<dbReference type="Pfam" id="PF12796">
    <property type="entry name" value="Ank_2"/>
    <property type="match status" value="1"/>
</dbReference>
<keyword evidence="1" id="KW-0040">ANK repeat</keyword>
<organism evidence="4 5">
    <name type="scientific">Candidozyma auris</name>
    <name type="common">Yeast</name>
    <name type="synonym">Candida auris</name>
    <dbReference type="NCBI Taxonomy" id="498019"/>
    <lineage>
        <taxon>Eukaryota</taxon>
        <taxon>Fungi</taxon>
        <taxon>Dikarya</taxon>
        <taxon>Ascomycota</taxon>
        <taxon>Saccharomycotina</taxon>
        <taxon>Pichiomycetes</taxon>
        <taxon>Metschnikowiaceae</taxon>
        <taxon>Candidozyma</taxon>
    </lineage>
</organism>
<dbReference type="SMART" id="SM01132">
    <property type="entry name" value="DIL"/>
    <property type="match status" value="1"/>
</dbReference>
<evidence type="ECO:0000259" key="3">
    <source>
        <dbReference type="PROSITE" id="PS51126"/>
    </source>
</evidence>
<dbReference type="PANTHER" id="PTHR16027">
    <property type="entry name" value="DILUTE DOMAIN-CONTAINING PROTEIN YPR089W"/>
    <property type="match status" value="1"/>
</dbReference>
<proteinExistence type="predicted"/>
<dbReference type="PROSITE" id="PS51126">
    <property type="entry name" value="DILUTE"/>
    <property type="match status" value="1"/>
</dbReference>
<dbReference type="InterPro" id="IPR052072">
    <property type="entry name" value="Vascular_dev_regulator"/>
</dbReference>
<comment type="caution">
    <text evidence="4">The sequence shown here is derived from an EMBL/GenBank/DDBJ whole genome shotgun (WGS) entry which is preliminary data.</text>
</comment>
<feature type="domain" description="Dilute" evidence="3">
    <location>
        <begin position="359"/>
        <end position="687"/>
    </location>
</feature>
<accession>A0A0L0NYU1</accession>
<protein>
    <recommendedName>
        <fullName evidence="3">Dilute domain-containing protein</fullName>
    </recommendedName>
</protein>